<dbReference type="Proteomes" id="UP001597549">
    <property type="component" value="Unassembled WGS sequence"/>
</dbReference>
<proteinExistence type="predicted"/>
<accession>A0ABW5Z6G4</accession>
<evidence type="ECO:0000313" key="2">
    <source>
        <dbReference type="Proteomes" id="UP001597549"/>
    </source>
</evidence>
<evidence type="ECO:0000313" key="1">
    <source>
        <dbReference type="EMBL" id="MFD2908364.1"/>
    </source>
</evidence>
<keyword evidence="2" id="KW-1185">Reference proteome</keyword>
<comment type="caution">
    <text evidence="1">The sequence shown here is derived from an EMBL/GenBank/DDBJ whole genome shotgun (WGS) entry which is preliminary data.</text>
</comment>
<organism evidence="1 2">
    <name type="scientific">Flavobacterium ardleyense</name>
    <dbReference type="NCBI Taxonomy" id="2038737"/>
    <lineage>
        <taxon>Bacteria</taxon>
        <taxon>Pseudomonadati</taxon>
        <taxon>Bacteroidota</taxon>
        <taxon>Flavobacteriia</taxon>
        <taxon>Flavobacteriales</taxon>
        <taxon>Flavobacteriaceae</taxon>
        <taxon>Flavobacterium</taxon>
    </lineage>
</organism>
<sequence>MIKITVDENNKGNVPSNGKIVFNPNISLKPESIAKCVEFAGIMAYGEGFHNPNSFGANTNCRKEKEIFKNTLQGKIAELAFYNYMAKAGFKPDAIPDFGVWGKGKWEDCDFTFKNGAINVSIKSTKHFGNLLLLEKDRYNENGEYLEAVEKSQPIKHHYIFMIRVKGVEKDNPAEYLAPYENISVEVTGYITNDCFKKLIHQNQLIKKGLIIGIPMIVDNYYTCSSDLLRPEAFKMK</sequence>
<reference evidence="2" key="1">
    <citation type="journal article" date="2019" name="Int. J. Syst. Evol. Microbiol.">
        <title>The Global Catalogue of Microorganisms (GCM) 10K type strain sequencing project: providing services to taxonomists for standard genome sequencing and annotation.</title>
        <authorList>
            <consortium name="The Broad Institute Genomics Platform"/>
            <consortium name="The Broad Institute Genome Sequencing Center for Infectious Disease"/>
            <person name="Wu L."/>
            <person name="Ma J."/>
        </authorList>
    </citation>
    <scope>NUCLEOTIDE SEQUENCE [LARGE SCALE GENOMIC DNA]</scope>
    <source>
        <strain evidence="2">KCTC 52644</strain>
    </source>
</reference>
<gene>
    <name evidence="1" type="ORF">ACFSX9_06410</name>
</gene>
<dbReference type="RefSeq" id="WP_379805821.1">
    <property type="nucleotide sequence ID" value="NZ_JBHUOL010000012.1"/>
</dbReference>
<protein>
    <submittedName>
        <fullName evidence="1">Uncharacterized protein</fullName>
    </submittedName>
</protein>
<dbReference type="EMBL" id="JBHUOL010000012">
    <property type="protein sequence ID" value="MFD2908364.1"/>
    <property type="molecule type" value="Genomic_DNA"/>
</dbReference>
<name>A0ABW5Z6G4_9FLAO</name>